<gene>
    <name evidence="2" type="ORF">HfgLR_21010</name>
</gene>
<keyword evidence="1" id="KW-1133">Transmembrane helix</keyword>
<dbReference type="EMBL" id="CP063206">
    <property type="protein sequence ID" value="QOS13437.1"/>
    <property type="molecule type" value="Genomic_DNA"/>
</dbReference>
<dbReference type="Proteomes" id="UP000663064">
    <property type="component" value="Plasmid pHGLR1"/>
</dbReference>
<keyword evidence="1" id="KW-0812">Transmembrane</keyword>
<proteinExistence type="predicted"/>
<evidence type="ECO:0000313" key="2">
    <source>
        <dbReference type="EMBL" id="QOS13437.1"/>
    </source>
</evidence>
<reference evidence="2" key="1">
    <citation type="journal article" date="2021" name="Front. Microbiol.">
        <title>Cellular and Genomic Properties of Haloferax gibbonsii LR2-5, the Host of Euryarchaeal Virus HFTV1.</title>
        <authorList>
            <person name="Tittes C."/>
            <person name="Schwarzer S."/>
            <person name="Pfeiffer F."/>
            <person name="Dyall-Smith M."/>
            <person name="Rodriguez-Franco M."/>
            <person name="Oksanen H.M."/>
            <person name="Quax T.E.F."/>
        </authorList>
    </citation>
    <scope>NUCLEOTIDE SEQUENCE</scope>
    <source>
        <strain evidence="2">LR2-5</strain>
    </source>
</reference>
<evidence type="ECO:0000313" key="3">
    <source>
        <dbReference type="Proteomes" id="UP000663064"/>
    </source>
</evidence>
<protein>
    <submittedName>
        <fullName evidence="2">Uncharacterized protein</fullName>
    </submittedName>
</protein>
<dbReference type="AlphaFoldDB" id="A0A871BJY0"/>
<keyword evidence="2" id="KW-0614">Plasmid</keyword>
<accession>A0A871BJY0</accession>
<feature type="transmembrane region" description="Helical" evidence="1">
    <location>
        <begin position="31"/>
        <end position="51"/>
    </location>
</feature>
<feature type="transmembrane region" description="Helical" evidence="1">
    <location>
        <begin position="6"/>
        <end position="24"/>
    </location>
</feature>
<name>A0A871BJY0_HALGI</name>
<sequence>MQTVPSSTIHFGLSILCGIAGFVLRGTEGAVLGALIGYFLGKLLQSIFWMLTGNHPT</sequence>
<keyword evidence="1" id="KW-0472">Membrane</keyword>
<evidence type="ECO:0000256" key="1">
    <source>
        <dbReference type="SAM" id="Phobius"/>
    </source>
</evidence>
<geneLocation type="plasmid" evidence="2 3">
    <name>pHGLR1</name>
</geneLocation>
<organism evidence="2 3">
    <name type="scientific">Haloferax gibbonsii</name>
    <dbReference type="NCBI Taxonomy" id="35746"/>
    <lineage>
        <taxon>Archaea</taxon>
        <taxon>Methanobacteriati</taxon>
        <taxon>Methanobacteriota</taxon>
        <taxon>Stenosarchaea group</taxon>
        <taxon>Halobacteria</taxon>
        <taxon>Halobacteriales</taxon>
        <taxon>Haloferacaceae</taxon>
        <taxon>Haloferax</taxon>
    </lineage>
</organism>